<keyword evidence="2" id="KW-0812">Transmembrane</keyword>
<gene>
    <name evidence="4" type="primary">lgrD</name>
    <name evidence="4" type="ORF">HDIA_3237</name>
</gene>
<dbReference type="KEGG" id="hdi:HDIA_3237"/>
<dbReference type="PROSITE" id="PS50075">
    <property type="entry name" value="CARRIER"/>
    <property type="match status" value="1"/>
</dbReference>
<dbReference type="InterPro" id="IPR000873">
    <property type="entry name" value="AMP-dep_synth/lig_dom"/>
</dbReference>
<evidence type="ECO:0000256" key="2">
    <source>
        <dbReference type="SAM" id="Phobius"/>
    </source>
</evidence>
<evidence type="ECO:0000256" key="1">
    <source>
        <dbReference type="SAM" id="MobiDB-lite"/>
    </source>
</evidence>
<dbReference type="SUPFAM" id="SSF47336">
    <property type="entry name" value="ACP-like"/>
    <property type="match status" value="1"/>
</dbReference>
<evidence type="ECO:0000313" key="4">
    <source>
        <dbReference type="EMBL" id="SON56778.1"/>
    </source>
</evidence>
<name>A0A2C9D9F8_9HYPH</name>
<dbReference type="NCBIfam" id="TIGR02353">
    <property type="entry name" value="NRPS_term_dom"/>
    <property type="match status" value="1"/>
</dbReference>
<dbReference type="PANTHER" id="PTHR45527">
    <property type="entry name" value="NONRIBOSOMAL PEPTIDE SYNTHETASE"/>
    <property type="match status" value="1"/>
</dbReference>
<keyword evidence="2" id="KW-1133">Transmembrane helix</keyword>
<dbReference type="InterPro" id="IPR010071">
    <property type="entry name" value="AA_adenyl_dom"/>
</dbReference>
<dbReference type="Gene3D" id="3.30.300.30">
    <property type="match status" value="1"/>
</dbReference>
<dbReference type="Pfam" id="PF00550">
    <property type="entry name" value="PP-binding"/>
    <property type="match status" value="1"/>
</dbReference>
<dbReference type="InterPro" id="IPR045851">
    <property type="entry name" value="AMP-bd_C_sf"/>
</dbReference>
<feature type="compositionally biased region" description="Basic and acidic residues" evidence="1">
    <location>
        <begin position="524"/>
        <end position="533"/>
    </location>
</feature>
<dbReference type="Proteomes" id="UP000223606">
    <property type="component" value="Chromosome 1"/>
</dbReference>
<feature type="transmembrane region" description="Helical" evidence="2">
    <location>
        <begin position="913"/>
        <end position="935"/>
    </location>
</feature>
<feature type="transmembrane region" description="Helical" evidence="2">
    <location>
        <begin position="859"/>
        <end position="884"/>
    </location>
</feature>
<dbReference type="SUPFAM" id="SSF51161">
    <property type="entry name" value="Trimeric LpxA-like enzymes"/>
    <property type="match status" value="2"/>
</dbReference>
<dbReference type="Pfam" id="PF13193">
    <property type="entry name" value="AMP-binding_C"/>
    <property type="match status" value="1"/>
</dbReference>
<dbReference type="GO" id="GO:0043041">
    <property type="term" value="P:amino acid activation for nonribosomal peptide biosynthetic process"/>
    <property type="evidence" value="ECO:0007669"/>
    <property type="project" value="TreeGrafter"/>
</dbReference>
<dbReference type="InterPro" id="IPR009081">
    <property type="entry name" value="PP-bd_ACP"/>
</dbReference>
<dbReference type="InterPro" id="IPR011004">
    <property type="entry name" value="Trimer_LpxA-like_sf"/>
</dbReference>
<dbReference type="GO" id="GO:0031177">
    <property type="term" value="F:phosphopantetheine binding"/>
    <property type="evidence" value="ECO:0007669"/>
    <property type="project" value="TreeGrafter"/>
</dbReference>
<feature type="region of interest" description="Disordered" evidence="1">
    <location>
        <begin position="509"/>
        <end position="533"/>
    </location>
</feature>
<feature type="transmembrane region" description="Helical" evidence="2">
    <location>
        <begin position="672"/>
        <end position="693"/>
    </location>
</feature>
<dbReference type="Pfam" id="PF00501">
    <property type="entry name" value="AMP-binding"/>
    <property type="match status" value="1"/>
</dbReference>
<dbReference type="Gene3D" id="2.160.10.10">
    <property type="entry name" value="Hexapeptide repeat proteins"/>
    <property type="match status" value="2"/>
</dbReference>
<proteinExistence type="predicted"/>
<dbReference type="InterPro" id="IPR042099">
    <property type="entry name" value="ANL_N_sf"/>
</dbReference>
<dbReference type="GO" id="GO:0005737">
    <property type="term" value="C:cytoplasm"/>
    <property type="evidence" value="ECO:0007669"/>
    <property type="project" value="TreeGrafter"/>
</dbReference>
<keyword evidence="5" id="KW-1185">Reference proteome</keyword>
<dbReference type="FunFam" id="3.40.50.980:FF:000001">
    <property type="entry name" value="Non-ribosomal peptide synthetase"/>
    <property type="match status" value="1"/>
</dbReference>
<dbReference type="InterPro" id="IPR036736">
    <property type="entry name" value="ACP-like_sf"/>
</dbReference>
<keyword evidence="2" id="KW-0472">Membrane</keyword>
<dbReference type="SUPFAM" id="SSF56801">
    <property type="entry name" value="Acetyl-CoA synthetase-like"/>
    <property type="match status" value="1"/>
</dbReference>
<feature type="region of interest" description="Disordered" evidence="1">
    <location>
        <begin position="1338"/>
        <end position="1366"/>
    </location>
</feature>
<dbReference type="EMBL" id="LT960614">
    <property type="protein sequence ID" value="SON56778.1"/>
    <property type="molecule type" value="Genomic_DNA"/>
</dbReference>
<dbReference type="GO" id="GO:0044550">
    <property type="term" value="P:secondary metabolite biosynthetic process"/>
    <property type="evidence" value="ECO:0007669"/>
    <property type="project" value="TreeGrafter"/>
</dbReference>
<accession>A0A2C9D9F8</accession>
<feature type="domain" description="Carrier" evidence="3">
    <location>
        <begin position="530"/>
        <end position="607"/>
    </location>
</feature>
<dbReference type="NCBIfam" id="TIGR01733">
    <property type="entry name" value="AA-adenyl-dom"/>
    <property type="match status" value="1"/>
</dbReference>
<dbReference type="InterPro" id="IPR012728">
    <property type="entry name" value="Pls/PosA_C"/>
</dbReference>
<dbReference type="InterPro" id="IPR025110">
    <property type="entry name" value="AMP-bd_C"/>
</dbReference>
<dbReference type="RefSeq" id="WP_162292659.1">
    <property type="nucleotide sequence ID" value="NZ_LT960614.1"/>
</dbReference>
<feature type="transmembrane region" description="Helical" evidence="2">
    <location>
        <begin position="1159"/>
        <end position="1178"/>
    </location>
</feature>
<evidence type="ECO:0000313" key="5">
    <source>
        <dbReference type="Proteomes" id="UP000223606"/>
    </source>
</evidence>
<reference evidence="5" key="1">
    <citation type="submission" date="2017-09" db="EMBL/GenBank/DDBJ databases">
        <title>Genome sequence of Nannocystis excedens DSM 71.</title>
        <authorList>
            <person name="Blom J."/>
        </authorList>
    </citation>
    <scope>NUCLEOTIDE SEQUENCE [LARGE SCALE GENOMIC DNA]</scope>
    <source>
        <strain evidence="5">type strain: E19</strain>
    </source>
</reference>
<dbReference type="InterPro" id="IPR020845">
    <property type="entry name" value="AMP-binding_CS"/>
</dbReference>
<dbReference type="Gene3D" id="1.10.1200.10">
    <property type="entry name" value="ACP-like"/>
    <property type="match status" value="1"/>
</dbReference>
<dbReference type="Gene3D" id="3.40.50.12780">
    <property type="entry name" value="N-terminal domain of ligase-like"/>
    <property type="match status" value="1"/>
</dbReference>
<sequence length="1366" mass="150383">MFAGKIQDSRIRWTAGERLDHLWEDQCDRIEALGTNRYPAVIDDSASHGYRDLDDLANRMARHFASRGIRQADRVALLLDRSIEAYASILAVLKLNAAYVPLDPVFPDDRIDFILQDAGASAVVTFARHADRLSRISQRLIVLDRERTAIAQCSPARIAAGDREAPTDELAYIIYTSGTTGRPKGVAIEHSSICNFVRVAAETYGMRPGDRVYQGLTLAFDFSVEEIWVSLFSGATLVPAPACSNLVGEDLGTFLQDQRISVLCCVPTLLATIEQDLPDLRILLVSGEACPQELVRRWHSPSRTILNAYGPTEATVTATLTELHPGRPVTIGRPLPSYTIVILAEDRPELVPAGDVGEIGIAGIGLARGYLNRDDLTAAKFVPDFASLPSNPSHRIYRTGDLGRYNDAGEIEYLGRKDTQVKIRGYRIELGEIEAVLLAVPQVSQATVGTFATEAGEVELVAYYVIRSGLEEVSAAEIRAQLRERLPAYMVPAYYERLPTIPMTSASKVDRRSLPVPSGPRSLGETEYKAPRTSMERELATRMADILKLPHISISDNFFDDLGGHSLLMARFCTVARRIRGAESLSMREIYEHPTIERLATHLADSDASEKVIVPSIEHHVPSRLQYCTCGALQLATLLALGCGTVALVLEGAEWVHEAKGDQRTLYVRTELLLLAVLWTGALFPIAAKWLLVGRWTPSSIPVWSWRYFRFWLVKLLMRASPMNLYRGTPLYNLYLRLLGARIGRNSVIQSPAPVCTDLFCVGDDTFVRRDTLLPGYYAEGNIIHIGSIRIGSNAYVGSACVIEPDTRMGDRSQLGHSSCLGRGQEIPAGKRFHGTPAIETETTYCPLEGRQCSAFRRWAYTALTSGLQVFVVLPLIVGVSFSFAEAGYEHATMGHGTAPLPWSDIFDPAPSIAATAALIFASVMIFQFASVALVPRIARHLLEEGREYPLFGWHYFVHRVVEVASNSRFLNTVFGDSSFIVHYLRLVGYRLNKVHQTGSNFGLEQRHEEPFLCSVGHRAMVSDGLTAANAEFSSSSFRLRPVHIGERSYLGNRIFFPAASRTGANLLIATKAMVPIDGKLRENTGLLGSPCFEIPRIVDRDRQASPSAGEVDPKLLHKKNKANLTTMALYLMAQWLVGFLLFFLMTAVVLHYPDHIPLVEAAMLPVMLAVHATFWLVTERASLGFGRLQSRTVGLYDDYFLFHERHWKFCAHPFAQALAGTPFKNVISRLLGVRIGKMVFDDGANLFDKTLLTIGDLTNLNAGCILQAHSLEEGLFKSDQVRIGSNCTIASSAFVHYGVSMGDGTMLGPNAFLMKGEQPDPGSIWIGNPARVVNAANAARAETAQPPAPEEAPSAPSLVPHERAA</sequence>
<protein>
    <submittedName>
        <fullName evidence="4">Linear gramicidin synthase subunit D</fullName>
    </submittedName>
</protein>
<dbReference type="PROSITE" id="PS00455">
    <property type="entry name" value="AMP_BINDING"/>
    <property type="match status" value="1"/>
</dbReference>
<dbReference type="PANTHER" id="PTHR45527:SF1">
    <property type="entry name" value="FATTY ACID SYNTHASE"/>
    <property type="match status" value="1"/>
</dbReference>
<dbReference type="CDD" id="cd05930">
    <property type="entry name" value="A_NRPS"/>
    <property type="match status" value="1"/>
</dbReference>
<feature type="transmembrane region" description="Helical" evidence="2">
    <location>
        <begin position="1129"/>
        <end position="1153"/>
    </location>
</feature>
<organism evidence="4 5">
    <name type="scientific">Hartmannibacter diazotrophicus</name>
    <dbReference type="NCBI Taxonomy" id="1482074"/>
    <lineage>
        <taxon>Bacteria</taxon>
        <taxon>Pseudomonadati</taxon>
        <taxon>Pseudomonadota</taxon>
        <taxon>Alphaproteobacteria</taxon>
        <taxon>Hyphomicrobiales</taxon>
        <taxon>Pleomorphomonadaceae</taxon>
        <taxon>Hartmannibacter</taxon>
    </lineage>
</organism>
<feature type="compositionally biased region" description="Low complexity" evidence="1">
    <location>
        <begin position="1338"/>
        <end position="1360"/>
    </location>
</feature>
<evidence type="ECO:0000259" key="3">
    <source>
        <dbReference type="PROSITE" id="PS50075"/>
    </source>
</evidence>